<gene>
    <name evidence="1" type="ORF">LCGC14_1523240</name>
</gene>
<dbReference type="AlphaFoldDB" id="A0A0F9LDK8"/>
<protein>
    <submittedName>
        <fullName evidence="1">Uncharacterized protein</fullName>
    </submittedName>
</protein>
<name>A0A0F9LDK8_9ZZZZ</name>
<reference evidence="1" key="1">
    <citation type="journal article" date="2015" name="Nature">
        <title>Complex archaea that bridge the gap between prokaryotes and eukaryotes.</title>
        <authorList>
            <person name="Spang A."/>
            <person name="Saw J.H."/>
            <person name="Jorgensen S.L."/>
            <person name="Zaremba-Niedzwiedzka K."/>
            <person name="Martijn J."/>
            <person name="Lind A.E."/>
            <person name="van Eijk R."/>
            <person name="Schleper C."/>
            <person name="Guy L."/>
            <person name="Ettema T.J."/>
        </authorList>
    </citation>
    <scope>NUCLEOTIDE SEQUENCE</scope>
</reference>
<organism evidence="1">
    <name type="scientific">marine sediment metagenome</name>
    <dbReference type="NCBI Taxonomy" id="412755"/>
    <lineage>
        <taxon>unclassified sequences</taxon>
        <taxon>metagenomes</taxon>
        <taxon>ecological metagenomes</taxon>
    </lineage>
</organism>
<accession>A0A0F9LDK8</accession>
<evidence type="ECO:0000313" key="1">
    <source>
        <dbReference type="EMBL" id="KKM62285.1"/>
    </source>
</evidence>
<proteinExistence type="predicted"/>
<comment type="caution">
    <text evidence="1">The sequence shown here is derived from an EMBL/GenBank/DDBJ whole genome shotgun (WGS) entry which is preliminary data.</text>
</comment>
<sequence length="524" mass="56992">MMEVLLTQLSFDGMIDSLDTAVGGPHKAFLLQNVYPQDPEINGGLVGTPGFQLTEDNQLGSAGKRTTQRTYQYTQLDGTEFTVGFVGGKMYTYSWGGQAWTEKTLSGAGVVLSETAKVFCVTFNNKLIVNPNDGTNEMFSWDGSSFVSLTESAPIFGQPVVYYAKLFGIKWAERTTIQWSEENSETTGYESSGFNNSWTLGQTDQETLHALHATNEALYYFRARSIGEISGAVTANFSTDGVRDGVSETVGTLSPAAVVSHEKNIYFLSADGRPHMIRPGLGVTPLWVHAQQTIANIPRAQLSKAVALDDVTTRHILFGLAESGASNPTFHLAYRYGAFDQNAVAVFAGIWRGFTFQSYDMVKNASLEPTIIHGSTDGYLYDHGRPLGTLWDHELKAGTVAIEHVVVGTTLGHDIRVNKIYDRLDLSFRAQSNMTGLTFSLATPNATTASTAFTVVSGNAVWDDAIWDTDTWAVEGLEAHSTLGLNSDGRWARPKIVHQAAGERFGLNGWQLGAYVDGDDPAAK</sequence>
<dbReference type="EMBL" id="LAZR01011329">
    <property type="protein sequence ID" value="KKM62285.1"/>
    <property type="molecule type" value="Genomic_DNA"/>
</dbReference>